<evidence type="ECO:0000313" key="2">
    <source>
        <dbReference type="EMBL" id="QHT81855.1"/>
    </source>
</evidence>
<dbReference type="AlphaFoldDB" id="A0A6C0HP31"/>
<evidence type="ECO:0000256" key="1">
    <source>
        <dbReference type="SAM" id="Phobius"/>
    </source>
</evidence>
<proteinExistence type="predicted"/>
<name>A0A6C0HP31_9ZZZZ</name>
<organism evidence="2">
    <name type="scientific">viral metagenome</name>
    <dbReference type="NCBI Taxonomy" id="1070528"/>
    <lineage>
        <taxon>unclassified sequences</taxon>
        <taxon>metagenomes</taxon>
        <taxon>organismal metagenomes</taxon>
    </lineage>
</organism>
<dbReference type="EMBL" id="MN739993">
    <property type="protein sequence ID" value="QHT81855.1"/>
    <property type="molecule type" value="Genomic_DNA"/>
</dbReference>
<keyword evidence="1" id="KW-0472">Membrane</keyword>
<protein>
    <submittedName>
        <fullName evidence="2">Uncharacterized protein</fullName>
    </submittedName>
</protein>
<keyword evidence="1" id="KW-1133">Transmembrane helix</keyword>
<accession>A0A6C0HP31</accession>
<keyword evidence="1" id="KW-0812">Transmembrane</keyword>
<feature type="transmembrane region" description="Helical" evidence="1">
    <location>
        <begin position="189"/>
        <end position="208"/>
    </location>
</feature>
<sequence length="273" mass="31418">MSDELDPIYTLLSSMYNAGTNKDSYNRDRLIQESAMILPKECKRYNLNLESSIDFNRIDRRALTDDTLTLFRYYQNNVEYVNSFAEQVLEDERNYFIKKYNIKAYNALLAQREKHFSEKIISEECPTVGSGSGSGTNTNTNTETTGVDTMTIISDLNKNLSLWLSGTDPKTTYRKIEYRSAEQETLSTLNQYVTTTYYVAFGVLLLLLGTSGNLMLQERFLSYVVLFLLPVLYPFVFSWIYNAVTSWTKPEVLHGPKNAFLETKTSNMDAYDM</sequence>
<reference evidence="2" key="1">
    <citation type="journal article" date="2020" name="Nature">
        <title>Giant virus diversity and host interactions through global metagenomics.</title>
        <authorList>
            <person name="Schulz F."/>
            <person name="Roux S."/>
            <person name="Paez-Espino D."/>
            <person name="Jungbluth S."/>
            <person name="Walsh D.A."/>
            <person name="Denef V.J."/>
            <person name="McMahon K.D."/>
            <person name="Konstantinidis K.T."/>
            <person name="Eloe-Fadrosh E.A."/>
            <person name="Kyrpides N.C."/>
            <person name="Woyke T."/>
        </authorList>
    </citation>
    <scope>NUCLEOTIDE SEQUENCE</scope>
    <source>
        <strain evidence="2">GVMAG-M-3300023184-160</strain>
    </source>
</reference>
<feature type="transmembrane region" description="Helical" evidence="1">
    <location>
        <begin position="220"/>
        <end position="241"/>
    </location>
</feature>